<proteinExistence type="predicted"/>
<keyword evidence="1" id="KW-0472">Membrane</keyword>
<evidence type="ECO:0000256" key="1">
    <source>
        <dbReference type="SAM" id="Phobius"/>
    </source>
</evidence>
<keyword evidence="3" id="KW-0645">Protease</keyword>
<name>A0A853BYI1_9ACTN</name>
<dbReference type="GO" id="GO:0004175">
    <property type="term" value="F:endopeptidase activity"/>
    <property type="evidence" value="ECO:0007669"/>
    <property type="project" value="UniProtKB-ARBA"/>
</dbReference>
<feature type="transmembrane region" description="Helical" evidence="1">
    <location>
        <begin position="226"/>
        <end position="246"/>
    </location>
</feature>
<dbReference type="GO" id="GO:0080120">
    <property type="term" value="P:CAAX-box protein maturation"/>
    <property type="evidence" value="ECO:0007669"/>
    <property type="project" value="UniProtKB-ARBA"/>
</dbReference>
<keyword evidence="1" id="KW-0812">Transmembrane</keyword>
<feature type="transmembrane region" description="Helical" evidence="1">
    <location>
        <begin position="162"/>
        <end position="181"/>
    </location>
</feature>
<comment type="caution">
    <text evidence="3">The sequence shown here is derived from an EMBL/GenBank/DDBJ whole genome shotgun (WGS) entry which is preliminary data.</text>
</comment>
<feature type="transmembrane region" description="Helical" evidence="1">
    <location>
        <begin position="252"/>
        <end position="269"/>
    </location>
</feature>
<gene>
    <name evidence="3" type="ORF">HNR12_005489</name>
</gene>
<keyword evidence="3" id="KW-0378">Hydrolase</keyword>
<dbReference type="EMBL" id="JACCFO010000001">
    <property type="protein sequence ID" value="NYI99212.1"/>
    <property type="molecule type" value="Genomic_DNA"/>
</dbReference>
<accession>A0A853BYI1</accession>
<dbReference type="InterPro" id="IPR042150">
    <property type="entry name" value="MmRce1-like"/>
</dbReference>
<evidence type="ECO:0000259" key="2">
    <source>
        <dbReference type="Pfam" id="PF02517"/>
    </source>
</evidence>
<sequence length="300" mass="32011">MSSSQPLDRPIDPPAPGLRFGRRLVRFAVVCLLITWVPMAALAVTGANVDEGLAMPVFTLAACGPTLAAVVMWLRDRRELPRARVRLRASWPVLSVLLGAAPMLLVSLLLNRDHLEAVPQHAAEVAASVGGWLGVLAYTLLAGPLAEEFGWRGYVQPRLRTVYGRLRTALLLGAAWALWHLPLFFLNGTGQHETGLLTVEGALFFVTLLPLSYIMLFAFEHLEGGVWSAVLVHAAWNAADALVPEVGGTGQLLRFLVTFALAVAVAVYWRAKDRSAGALAHAPSGGGAAVGVGGHRVGRS</sequence>
<dbReference type="AlphaFoldDB" id="A0A853BYI1"/>
<feature type="transmembrane region" description="Helical" evidence="1">
    <location>
        <begin position="53"/>
        <end position="75"/>
    </location>
</feature>
<feature type="transmembrane region" description="Helical" evidence="1">
    <location>
        <begin position="87"/>
        <end position="110"/>
    </location>
</feature>
<dbReference type="PANTHER" id="PTHR35797">
    <property type="entry name" value="PROTEASE-RELATED"/>
    <property type="match status" value="1"/>
</dbReference>
<feature type="transmembrane region" description="Helical" evidence="1">
    <location>
        <begin position="24"/>
        <end position="47"/>
    </location>
</feature>
<dbReference type="GO" id="GO:0006508">
    <property type="term" value="P:proteolysis"/>
    <property type="evidence" value="ECO:0007669"/>
    <property type="project" value="UniProtKB-KW"/>
</dbReference>
<evidence type="ECO:0000313" key="3">
    <source>
        <dbReference type="EMBL" id="NYI99212.1"/>
    </source>
</evidence>
<dbReference type="Proteomes" id="UP000575985">
    <property type="component" value="Unassembled WGS sequence"/>
</dbReference>
<dbReference type="PANTHER" id="PTHR35797:SF1">
    <property type="entry name" value="PROTEASE"/>
    <property type="match status" value="1"/>
</dbReference>
<dbReference type="Pfam" id="PF02517">
    <property type="entry name" value="Rce1-like"/>
    <property type="match status" value="1"/>
</dbReference>
<feature type="transmembrane region" description="Helical" evidence="1">
    <location>
        <begin position="122"/>
        <end position="141"/>
    </location>
</feature>
<reference evidence="3 4" key="1">
    <citation type="submission" date="2020-07" db="EMBL/GenBank/DDBJ databases">
        <title>Sequencing the genomes of 1000 actinobacteria strains.</title>
        <authorList>
            <person name="Klenk H.-P."/>
        </authorList>
    </citation>
    <scope>NUCLEOTIDE SEQUENCE [LARGE SCALE GENOMIC DNA]</scope>
    <source>
        <strain evidence="3 4">DSM 45927</strain>
    </source>
</reference>
<keyword evidence="1" id="KW-1133">Transmembrane helix</keyword>
<dbReference type="RefSeq" id="WP_179770227.1">
    <property type="nucleotide sequence ID" value="NZ_JACCFO010000001.1"/>
</dbReference>
<protein>
    <submittedName>
        <fullName evidence="3">Membrane protease YdiL (CAAX protease family)</fullName>
    </submittedName>
</protein>
<feature type="domain" description="CAAX prenyl protease 2/Lysostaphin resistance protein A-like" evidence="2">
    <location>
        <begin position="132"/>
        <end position="238"/>
    </location>
</feature>
<evidence type="ECO:0000313" key="4">
    <source>
        <dbReference type="Proteomes" id="UP000575985"/>
    </source>
</evidence>
<keyword evidence="4" id="KW-1185">Reference proteome</keyword>
<organism evidence="3 4">
    <name type="scientific">Streptomonospora nanhaiensis</name>
    <dbReference type="NCBI Taxonomy" id="1323731"/>
    <lineage>
        <taxon>Bacteria</taxon>
        <taxon>Bacillati</taxon>
        <taxon>Actinomycetota</taxon>
        <taxon>Actinomycetes</taxon>
        <taxon>Streptosporangiales</taxon>
        <taxon>Nocardiopsidaceae</taxon>
        <taxon>Streptomonospora</taxon>
    </lineage>
</organism>
<feature type="transmembrane region" description="Helical" evidence="1">
    <location>
        <begin position="201"/>
        <end position="219"/>
    </location>
</feature>
<dbReference type="InterPro" id="IPR003675">
    <property type="entry name" value="Rce1/LyrA-like_dom"/>
</dbReference>